<comment type="cofactor">
    <cofactor evidence="1 13">
        <name>pyridoxal 5'-phosphate</name>
        <dbReference type="ChEBI" id="CHEBI:597326"/>
    </cofactor>
</comment>
<dbReference type="Proteomes" id="UP001165292">
    <property type="component" value="Unassembled WGS sequence"/>
</dbReference>
<feature type="binding site" evidence="13">
    <location>
        <position position="149"/>
    </location>
    <ligand>
        <name>substrate</name>
    </ligand>
</feature>
<name>A0AA42BDW7_9GAMM</name>
<feature type="site" description="Participates in the substrate recognition with KAPA and in a stacking interaction with the adenine ring of SAM" evidence="13">
    <location>
        <position position="19"/>
    </location>
</feature>
<feature type="binding site" evidence="13">
    <location>
        <position position="414"/>
    </location>
    <ligand>
        <name>substrate</name>
    </ligand>
</feature>
<dbReference type="NCBIfam" id="TIGR00508">
    <property type="entry name" value="bioA"/>
    <property type="match status" value="1"/>
</dbReference>
<dbReference type="HAMAP" id="MF_00834">
    <property type="entry name" value="BioA"/>
    <property type="match status" value="1"/>
</dbReference>
<gene>
    <name evidence="13" type="primary">bioA</name>
    <name evidence="14" type="ORF">NJF43_09680</name>
</gene>
<feature type="modified residue" description="N6-(pyridoxal phosphate)lysine" evidence="13">
    <location>
        <position position="284"/>
    </location>
</feature>
<dbReference type="InterPro" id="IPR015424">
    <property type="entry name" value="PyrdxlP-dep_Trfase"/>
</dbReference>
<evidence type="ECO:0000313" key="15">
    <source>
        <dbReference type="Proteomes" id="UP001165292"/>
    </source>
</evidence>
<dbReference type="Gene3D" id="3.40.640.10">
    <property type="entry name" value="Type I PLP-dependent aspartate aminotransferase-like (Major domain)"/>
    <property type="match status" value="1"/>
</dbReference>
<keyword evidence="10 13" id="KW-0663">Pyridoxal phosphate</keyword>
<dbReference type="GO" id="GO:0030170">
    <property type="term" value="F:pyridoxal phosphate binding"/>
    <property type="evidence" value="ECO:0007669"/>
    <property type="project" value="UniProtKB-UniRule"/>
</dbReference>
<dbReference type="GO" id="GO:0009102">
    <property type="term" value="P:biotin biosynthetic process"/>
    <property type="evidence" value="ECO:0007669"/>
    <property type="project" value="UniProtKB-UniRule"/>
</dbReference>
<dbReference type="Gene3D" id="3.90.1150.10">
    <property type="entry name" value="Aspartate Aminotransferase, domain 1"/>
    <property type="match status" value="1"/>
</dbReference>
<keyword evidence="6 13" id="KW-0032">Aminotransferase</keyword>
<comment type="function">
    <text evidence="13">Catalyzes the transfer of the alpha-amino group from S-adenosyl-L-methionine (SAM) to 7-keto-8-aminopelargonic acid (KAPA) to form 7,8-diaminopelargonic acid (DAPA). It is the only aminotransferase known to utilize SAM as an amino donor.</text>
</comment>
<feature type="binding site" evidence="13">
    <location>
        <begin position="320"/>
        <end position="321"/>
    </location>
    <ligand>
        <name>pyridoxal 5'-phosphate</name>
        <dbReference type="ChEBI" id="CHEBI:597326"/>
    </ligand>
</feature>
<dbReference type="InterPro" id="IPR005815">
    <property type="entry name" value="BioA"/>
</dbReference>
<dbReference type="PANTHER" id="PTHR42684:SF17">
    <property type="entry name" value="ADENOSYLMETHIONINE-8-AMINO-7-OXONONANOATE AMINOTRANSFERASE"/>
    <property type="match status" value="1"/>
</dbReference>
<accession>A0AA42BDW7</accession>
<evidence type="ECO:0000256" key="3">
    <source>
        <dbReference type="ARBA" id="ARBA00005063"/>
    </source>
</evidence>
<evidence type="ECO:0000256" key="6">
    <source>
        <dbReference type="ARBA" id="ARBA00022576"/>
    </source>
</evidence>
<evidence type="ECO:0000256" key="1">
    <source>
        <dbReference type="ARBA" id="ARBA00001933"/>
    </source>
</evidence>
<comment type="caution">
    <text evidence="14">The sequence shown here is derived from an EMBL/GenBank/DDBJ whole genome shotgun (WGS) entry which is preliminary data.</text>
</comment>
<dbReference type="NCBIfam" id="NF004624">
    <property type="entry name" value="PRK05964.1"/>
    <property type="match status" value="1"/>
</dbReference>
<evidence type="ECO:0000313" key="14">
    <source>
        <dbReference type="EMBL" id="MCO7545020.1"/>
    </source>
</evidence>
<dbReference type="AlphaFoldDB" id="A0AA42BDW7"/>
<dbReference type="InterPro" id="IPR015422">
    <property type="entry name" value="PyrdxlP-dep_Trfase_small"/>
</dbReference>
<feature type="binding site" evidence="13">
    <location>
        <position position="56"/>
    </location>
    <ligand>
        <name>substrate</name>
    </ligand>
</feature>
<proteinExistence type="inferred from homology"/>
<sequence>MSQNESWMQRDLAVLWHPCTQMKDHEQLPLIPIRRGEGVWLEDFDGKRYIDAVSSWWVNVFGHSNPRINQRIKNQLDQLEHVMLAGFSHQPVVELSERLVALTPPGLERVFYTDNGSTGIEVALKMSFHYWRNSGQPAKQRFVTLTNSYHGETVAAMSVGDVALFTDTYKPLLLDTFKVPSPDCYLRPEGMSWEEHSRNMFAHMERTLAEHHREIAAVIVEPLIQGAGGMRMYHPVYLKLLREACDRHDVHLIHDEIAVGFGRTGTMFACEQAGITPDFLCLSKALTGGYLPMAAVLTTDKLYQAFYDDYSTLRAFLHSHTYTGNPLACAAALATLDIFEQDNVIEANKALAARMATATAHLVDHPHVAEVRQTGMALAIEMVADKARKTPYPWQERRGLKVYEHALQRGALLRPLGSVVYFLPPYTITEEQIDLLAQIATEGIDIATQASVSVALAPGAPADFRDPG</sequence>
<dbReference type="InterPro" id="IPR005814">
    <property type="entry name" value="Aminotrans_3"/>
</dbReference>
<evidence type="ECO:0000256" key="9">
    <source>
        <dbReference type="ARBA" id="ARBA00022756"/>
    </source>
</evidence>
<feature type="binding site" evidence="13">
    <location>
        <begin position="116"/>
        <end position="117"/>
    </location>
    <ligand>
        <name>pyridoxal 5'-phosphate</name>
        <dbReference type="ChEBI" id="CHEBI:597326"/>
    </ligand>
</feature>
<dbReference type="Pfam" id="PF00202">
    <property type="entry name" value="Aminotran_3"/>
    <property type="match status" value="1"/>
</dbReference>
<evidence type="ECO:0000256" key="8">
    <source>
        <dbReference type="ARBA" id="ARBA00022691"/>
    </source>
</evidence>
<dbReference type="EMBL" id="JAMYBS010000008">
    <property type="protein sequence ID" value="MCO7545020.1"/>
    <property type="molecule type" value="Genomic_DNA"/>
</dbReference>
<keyword evidence="9 13" id="KW-0093">Biotin biosynthesis</keyword>
<evidence type="ECO:0000256" key="13">
    <source>
        <dbReference type="HAMAP-Rule" id="MF_00834"/>
    </source>
</evidence>
<comment type="subunit">
    <text evidence="4 13">Homodimer.</text>
</comment>
<protein>
    <recommendedName>
        <fullName evidence="13">Adenosylmethionine-8-amino-7-oxononanoate aminotransferase</fullName>
        <ecNumber evidence="13">2.6.1.62</ecNumber>
    </recommendedName>
    <alternativeName>
        <fullName evidence="13">7,8-diamino-pelargonic acid aminotransferase</fullName>
        <shortName evidence="13">DAPA AT</shortName>
        <shortName evidence="13">DAPA aminotransferase</shortName>
    </alternativeName>
    <alternativeName>
        <fullName evidence="13">7,8-diaminononanoate synthase</fullName>
        <shortName evidence="13">DANS</shortName>
    </alternativeName>
    <alternativeName>
        <fullName evidence="13">Diaminopelargonic acid synthase</fullName>
    </alternativeName>
</protein>
<evidence type="ECO:0000256" key="4">
    <source>
        <dbReference type="ARBA" id="ARBA00011738"/>
    </source>
</evidence>
<organism evidence="14 15">
    <name type="scientific">Stutzerimonas nitrititolerans</name>
    <dbReference type="NCBI Taxonomy" id="2482751"/>
    <lineage>
        <taxon>Bacteria</taxon>
        <taxon>Pseudomonadati</taxon>
        <taxon>Pseudomonadota</taxon>
        <taxon>Gammaproteobacteria</taxon>
        <taxon>Pseudomonadales</taxon>
        <taxon>Pseudomonadaceae</taxon>
        <taxon>Stutzerimonas</taxon>
    </lineage>
</organism>
<dbReference type="RefSeq" id="WP_253162827.1">
    <property type="nucleotide sequence ID" value="NZ_DAMBPA010000002.1"/>
</dbReference>
<comment type="similarity">
    <text evidence="12 13">Belongs to the class-III pyridoxal-phosphate-dependent aminotransferase family. BioA subfamily.</text>
</comment>
<evidence type="ECO:0000256" key="2">
    <source>
        <dbReference type="ARBA" id="ARBA00004496"/>
    </source>
</evidence>
<feature type="binding site" evidence="13">
    <location>
        <position position="284"/>
    </location>
    <ligand>
        <name>substrate</name>
    </ligand>
</feature>
<keyword evidence="7 13" id="KW-0808">Transferase</keyword>
<evidence type="ECO:0000256" key="7">
    <source>
        <dbReference type="ARBA" id="ARBA00022679"/>
    </source>
</evidence>
<dbReference type="GO" id="GO:0004015">
    <property type="term" value="F:adenosylmethionine-8-amino-7-oxononanoate transaminase activity"/>
    <property type="evidence" value="ECO:0007669"/>
    <property type="project" value="UniProtKB-UniRule"/>
</dbReference>
<feature type="binding site" evidence="13">
    <location>
        <position position="255"/>
    </location>
    <ligand>
        <name>pyridoxal 5'-phosphate</name>
        <dbReference type="ChEBI" id="CHEBI:597326"/>
    </ligand>
</feature>
<comment type="subcellular location">
    <subcellularLocation>
        <location evidence="2 13">Cytoplasm</location>
    </subcellularLocation>
</comment>
<evidence type="ECO:0000256" key="12">
    <source>
        <dbReference type="ARBA" id="ARBA00060970"/>
    </source>
</evidence>
<comment type="catalytic activity">
    <reaction evidence="11 13">
        <text>(8S)-8-amino-7-oxononanoate + S-adenosyl-L-methionine = S-adenosyl-4-methylsulfanyl-2-oxobutanoate + (7R,8S)-7,8-diammoniononanoate</text>
        <dbReference type="Rhea" id="RHEA:16861"/>
        <dbReference type="ChEBI" id="CHEBI:16490"/>
        <dbReference type="ChEBI" id="CHEBI:59789"/>
        <dbReference type="ChEBI" id="CHEBI:149468"/>
        <dbReference type="ChEBI" id="CHEBI:149469"/>
        <dbReference type="EC" id="2.6.1.62"/>
    </reaction>
</comment>
<keyword evidence="8 13" id="KW-0949">S-adenosyl-L-methionine</keyword>
<dbReference type="CDD" id="cd00610">
    <property type="entry name" value="OAT_like"/>
    <property type="match status" value="1"/>
</dbReference>
<dbReference type="PANTHER" id="PTHR42684">
    <property type="entry name" value="ADENOSYLMETHIONINE-8-AMINO-7-OXONONANOATE AMINOTRANSFERASE"/>
    <property type="match status" value="1"/>
</dbReference>
<keyword evidence="5 13" id="KW-0963">Cytoplasm</keyword>
<dbReference type="InterPro" id="IPR049704">
    <property type="entry name" value="Aminotrans_3_PPA_site"/>
</dbReference>
<evidence type="ECO:0000256" key="10">
    <source>
        <dbReference type="ARBA" id="ARBA00022898"/>
    </source>
</evidence>
<evidence type="ECO:0000256" key="11">
    <source>
        <dbReference type="ARBA" id="ARBA00048449"/>
    </source>
</evidence>
<dbReference type="SUPFAM" id="SSF53383">
    <property type="entry name" value="PLP-dependent transferases"/>
    <property type="match status" value="1"/>
</dbReference>
<dbReference type="FunFam" id="3.40.640.10:FF:000078">
    <property type="entry name" value="Adenosylmethionine-8-amino-7-oxononanoate aminotransferase"/>
    <property type="match status" value="1"/>
</dbReference>
<dbReference type="EC" id="2.6.1.62" evidence="13"/>
<dbReference type="GO" id="GO:0005737">
    <property type="term" value="C:cytoplasm"/>
    <property type="evidence" value="ECO:0007669"/>
    <property type="project" value="UniProtKB-SubCell"/>
</dbReference>
<evidence type="ECO:0000256" key="5">
    <source>
        <dbReference type="ARBA" id="ARBA00022490"/>
    </source>
</evidence>
<dbReference type="NCBIfam" id="NF005443">
    <property type="entry name" value="PRK07030.1"/>
    <property type="match status" value="1"/>
</dbReference>
<feature type="binding site" evidence="13">
    <location>
        <position position="319"/>
    </location>
    <ligand>
        <name>substrate</name>
    </ligand>
</feature>
<comment type="pathway">
    <text evidence="3 13">Cofactor biosynthesis; biotin biosynthesis; 7,8-diaminononanoate from 8-amino-7-oxononanoate (SAM route): step 1/1.</text>
</comment>
<dbReference type="PROSITE" id="PS00600">
    <property type="entry name" value="AA_TRANSFER_CLASS_3"/>
    <property type="match status" value="1"/>
</dbReference>
<dbReference type="InterPro" id="IPR015421">
    <property type="entry name" value="PyrdxlP-dep_Trfase_major"/>
</dbReference>
<reference evidence="14" key="1">
    <citation type="submission" date="2022-06" db="EMBL/GenBank/DDBJ databases">
        <title>Detection of beta-lactamases in bacteria of animal origin.</title>
        <authorList>
            <person name="Mlynarcik P."/>
            <person name="Zdarska V."/>
            <person name="Chudobova H."/>
            <person name="Prochazkova P."/>
            <person name="Hricova K."/>
            <person name="Mezerova K."/>
            <person name="Bardon J."/>
            <person name="Dolejska M."/>
            <person name="Sukkar I."/>
            <person name="Kolar M."/>
        </authorList>
    </citation>
    <scope>NUCLEOTIDE SEQUENCE</scope>
    <source>
        <strain evidence="14">S 300-3</strain>
    </source>
</reference>